<dbReference type="Proteomes" id="UP000276133">
    <property type="component" value="Unassembled WGS sequence"/>
</dbReference>
<dbReference type="EMBL" id="REGN01008970">
    <property type="protein sequence ID" value="RNA02230.1"/>
    <property type="molecule type" value="Genomic_DNA"/>
</dbReference>
<comment type="caution">
    <text evidence="1">The sequence shown here is derived from an EMBL/GenBank/DDBJ whole genome shotgun (WGS) entry which is preliminary data.</text>
</comment>
<protein>
    <submittedName>
        <fullName evidence="1">Uncharacterized protein</fullName>
    </submittedName>
</protein>
<keyword evidence="2" id="KW-1185">Reference proteome</keyword>
<dbReference type="AlphaFoldDB" id="A0A3M7PT52"/>
<sequence length="152" mass="17983">NRAKKGKCHHNFEIYPACYQFIKSYFYHNFELIDLCQKHEPNRDQVAHKHQGLLNIADKTQYKSSLKNVSCCIKIIALYQKLLILEQKTRKRQRYELLVQPISLSLGKTLYASVLRKAKTSNSYRNQHSLFKTSRLLKFLSSINVKYIKMKD</sequence>
<name>A0A3M7PT52_BRAPC</name>
<proteinExistence type="predicted"/>
<accession>A0A3M7PT52</accession>
<evidence type="ECO:0000313" key="2">
    <source>
        <dbReference type="Proteomes" id="UP000276133"/>
    </source>
</evidence>
<gene>
    <name evidence="1" type="ORF">BpHYR1_046076</name>
</gene>
<reference evidence="1 2" key="1">
    <citation type="journal article" date="2018" name="Sci. Rep.">
        <title>Genomic signatures of local adaptation to the degree of environmental predictability in rotifers.</title>
        <authorList>
            <person name="Franch-Gras L."/>
            <person name="Hahn C."/>
            <person name="Garcia-Roger E.M."/>
            <person name="Carmona M.J."/>
            <person name="Serra M."/>
            <person name="Gomez A."/>
        </authorList>
    </citation>
    <scope>NUCLEOTIDE SEQUENCE [LARGE SCALE GENOMIC DNA]</scope>
    <source>
        <strain evidence="1">HYR1</strain>
    </source>
</reference>
<organism evidence="1 2">
    <name type="scientific">Brachionus plicatilis</name>
    <name type="common">Marine rotifer</name>
    <name type="synonym">Brachionus muelleri</name>
    <dbReference type="NCBI Taxonomy" id="10195"/>
    <lineage>
        <taxon>Eukaryota</taxon>
        <taxon>Metazoa</taxon>
        <taxon>Spiralia</taxon>
        <taxon>Gnathifera</taxon>
        <taxon>Rotifera</taxon>
        <taxon>Eurotatoria</taxon>
        <taxon>Monogononta</taxon>
        <taxon>Pseudotrocha</taxon>
        <taxon>Ploima</taxon>
        <taxon>Brachionidae</taxon>
        <taxon>Brachionus</taxon>
    </lineage>
</organism>
<feature type="non-terminal residue" evidence="1">
    <location>
        <position position="1"/>
    </location>
</feature>
<evidence type="ECO:0000313" key="1">
    <source>
        <dbReference type="EMBL" id="RNA02230.1"/>
    </source>
</evidence>